<dbReference type="STRING" id="6412.T1FGA5"/>
<dbReference type="PROSITE" id="PS50853">
    <property type="entry name" value="FN3"/>
    <property type="match status" value="1"/>
</dbReference>
<dbReference type="eggNOG" id="KOG3510">
    <property type="taxonomic scope" value="Eukaryota"/>
</dbReference>
<reference evidence="8" key="1">
    <citation type="submission" date="2012-12" db="EMBL/GenBank/DDBJ databases">
        <authorList>
            <person name="Hellsten U."/>
            <person name="Grimwood J."/>
            <person name="Chapman J.A."/>
            <person name="Shapiro H."/>
            <person name="Aerts A."/>
            <person name="Otillar R.P."/>
            <person name="Terry A.Y."/>
            <person name="Boore J.L."/>
            <person name="Simakov O."/>
            <person name="Marletaz F."/>
            <person name="Cho S.-J."/>
            <person name="Edsinger-Gonzales E."/>
            <person name="Havlak P."/>
            <person name="Kuo D.-H."/>
            <person name="Larsson T."/>
            <person name="Lv J."/>
            <person name="Arendt D."/>
            <person name="Savage R."/>
            <person name="Osoegawa K."/>
            <person name="de Jong P."/>
            <person name="Lindberg D.R."/>
            <person name="Seaver E.C."/>
            <person name="Weisblat D.A."/>
            <person name="Putnam N.H."/>
            <person name="Grigoriev I.V."/>
            <person name="Rokhsar D.S."/>
        </authorList>
    </citation>
    <scope>NUCLEOTIDE SEQUENCE</scope>
</reference>
<dbReference type="InterPro" id="IPR013783">
    <property type="entry name" value="Ig-like_fold"/>
</dbReference>
<dbReference type="RefSeq" id="XP_009028348.1">
    <property type="nucleotide sequence ID" value="XM_009030100.1"/>
</dbReference>
<dbReference type="SMART" id="SM00408">
    <property type="entry name" value="IGc2"/>
    <property type="match status" value="1"/>
</dbReference>
<dbReference type="OrthoDB" id="6234674at2759"/>
<evidence type="ECO:0000313" key="7">
    <source>
        <dbReference type="EnsemblMetazoa" id="HelroP180798"/>
    </source>
</evidence>
<dbReference type="GO" id="GO:0016020">
    <property type="term" value="C:membrane"/>
    <property type="evidence" value="ECO:0007669"/>
    <property type="project" value="UniProtKB-SubCell"/>
</dbReference>
<evidence type="ECO:0000259" key="5">
    <source>
        <dbReference type="PROSITE" id="PS50853"/>
    </source>
</evidence>
<feature type="transmembrane region" description="Helical" evidence="3">
    <location>
        <begin position="311"/>
        <end position="335"/>
    </location>
</feature>
<reference evidence="6 8" key="2">
    <citation type="journal article" date="2013" name="Nature">
        <title>Insights into bilaterian evolution from three spiralian genomes.</title>
        <authorList>
            <person name="Simakov O."/>
            <person name="Marletaz F."/>
            <person name="Cho S.J."/>
            <person name="Edsinger-Gonzales E."/>
            <person name="Havlak P."/>
            <person name="Hellsten U."/>
            <person name="Kuo D.H."/>
            <person name="Larsson T."/>
            <person name="Lv J."/>
            <person name="Arendt D."/>
            <person name="Savage R."/>
            <person name="Osoegawa K."/>
            <person name="de Jong P."/>
            <person name="Grimwood J."/>
            <person name="Chapman J.A."/>
            <person name="Shapiro H."/>
            <person name="Aerts A."/>
            <person name="Otillar R.P."/>
            <person name="Terry A.Y."/>
            <person name="Boore J.L."/>
            <person name="Grigoriev I.V."/>
            <person name="Lindberg D.R."/>
            <person name="Seaver E.C."/>
            <person name="Weisblat D.A."/>
            <person name="Putnam N.H."/>
            <person name="Rokhsar D.S."/>
        </authorList>
    </citation>
    <scope>NUCLEOTIDE SEQUENCE</scope>
</reference>
<gene>
    <name evidence="7" type="primary">20207854</name>
    <name evidence="6" type="ORF">HELRODRAFT_180798</name>
</gene>
<keyword evidence="3" id="KW-1133">Transmembrane helix</keyword>
<dbReference type="KEGG" id="hro:HELRODRAFT_180798"/>
<organism evidence="7 8">
    <name type="scientific">Helobdella robusta</name>
    <name type="common">Californian leech</name>
    <dbReference type="NCBI Taxonomy" id="6412"/>
    <lineage>
        <taxon>Eukaryota</taxon>
        <taxon>Metazoa</taxon>
        <taxon>Spiralia</taxon>
        <taxon>Lophotrochozoa</taxon>
        <taxon>Annelida</taxon>
        <taxon>Clitellata</taxon>
        <taxon>Hirudinea</taxon>
        <taxon>Rhynchobdellida</taxon>
        <taxon>Glossiphoniidae</taxon>
        <taxon>Helobdella</taxon>
    </lineage>
</organism>
<dbReference type="Gene3D" id="2.60.40.10">
    <property type="entry name" value="Immunoglobulins"/>
    <property type="match status" value="2"/>
</dbReference>
<dbReference type="InParanoid" id="T1FGA5"/>
<dbReference type="InterPro" id="IPR007110">
    <property type="entry name" value="Ig-like_dom"/>
</dbReference>
<feature type="domain" description="Ig-like" evidence="4">
    <location>
        <begin position="17"/>
        <end position="98"/>
    </location>
</feature>
<dbReference type="EnsemblMetazoa" id="HelroT180798">
    <property type="protein sequence ID" value="HelroP180798"/>
    <property type="gene ID" value="HelroG180798"/>
</dbReference>
<evidence type="ECO:0000313" key="6">
    <source>
        <dbReference type="EMBL" id="ESN93482.1"/>
    </source>
</evidence>
<keyword evidence="3" id="KW-0472">Membrane</keyword>
<dbReference type="Proteomes" id="UP000015101">
    <property type="component" value="Unassembled WGS sequence"/>
</dbReference>
<feature type="domain" description="Fibronectin type-III" evidence="5">
    <location>
        <begin position="200"/>
        <end position="294"/>
    </location>
</feature>
<reference evidence="7" key="3">
    <citation type="submission" date="2015-06" db="UniProtKB">
        <authorList>
            <consortium name="EnsemblMetazoa"/>
        </authorList>
    </citation>
    <scope>IDENTIFICATION</scope>
</reference>
<dbReference type="HOGENOM" id="CLU_754958_0_0_1"/>
<keyword evidence="2" id="KW-1015">Disulfide bond</keyword>
<dbReference type="InterPro" id="IPR036116">
    <property type="entry name" value="FN3_sf"/>
</dbReference>
<evidence type="ECO:0008006" key="9">
    <source>
        <dbReference type="Google" id="ProtNLM"/>
    </source>
</evidence>
<keyword evidence="8" id="KW-1185">Reference proteome</keyword>
<keyword evidence="1" id="KW-0677">Repeat</keyword>
<dbReference type="InterPro" id="IPR003598">
    <property type="entry name" value="Ig_sub2"/>
</dbReference>
<dbReference type="SMART" id="SM00409">
    <property type="entry name" value="IG"/>
    <property type="match status" value="1"/>
</dbReference>
<dbReference type="EMBL" id="KB097605">
    <property type="protein sequence ID" value="ESN93482.1"/>
    <property type="molecule type" value="Genomic_DNA"/>
</dbReference>
<dbReference type="EMBL" id="AMQM01007364">
    <property type="status" value="NOT_ANNOTATED_CDS"/>
    <property type="molecule type" value="Genomic_DNA"/>
</dbReference>
<proteinExistence type="predicted"/>
<dbReference type="CDD" id="cd00063">
    <property type="entry name" value="FN3"/>
    <property type="match status" value="1"/>
</dbReference>
<dbReference type="InterPro" id="IPR036179">
    <property type="entry name" value="Ig-like_dom_sf"/>
</dbReference>
<evidence type="ECO:0000256" key="2">
    <source>
        <dbReference type="ARBA" id="ARBA00023157"/>
    </source>
</evidence>
<dbReference type="SUPFAM" id="SSF49265">
    <property type="entry name" value="Fibronectin type III"/>
    <property type="match status" value="1"/>
</dbReference>
<dbReference type="SUPFAM" id="SSF48726">
    <property type="entry name" value="Immunoglobulin"/>
    <property type="match status" value="1"/>
</dbReference>
<name>T1FGA5_HELRO</name>
<dbReference type="GeneID" id="20207854"/>
<accession>T1FGA5</accession>
<dbReference type="InterPro" id="IPR003961">
    <property type="entry name" value="FN3_dom"/>
</dbReference>
<evidence type="ECO:0000256" key="1">
    <source>
        <dbReference type="ARBA" id="ARBA00022737"/>
    </source>
</evidence>
<sequence length="367" mass="41742">MTKYQTNKFLFLKIDPPIFSTYPSPLYQRNIGDDVTMVCSGEGDPAPLVAWKKSNSNKLMTSRRNQNGGNLTIAILENGDAGSYDCVVSNVYATIYVTSALVVLRPDETQHQLAAVSSTDYVRLSWQPALTYEKEKILYIWYRPINSSRKPWQNVTFTTNQSDEKSWSDDSSQMRKYDVYHDVIQSRDGSLTATSSFLLPPTNVSASYWPNQGINITWSQSANQSAAGVYSNIEYRLAHGKWVNLTSLPPSLTSYNWKSMSRDAVYHFRLRSLSEKMATWSEPSKEAVVKTFGDSSSQHYHNYLQQNFASWYVAIGMLLVIFAITLVTMVVVMGVKYVRKVRMSKHLPYGHVKYSGANDVRQETRSW</sequence>
<dbReference type="AlphaFoldDB" id="T1FGA5"/>
<evidence type="ECO:0000313" key="8">
    <source>
        <dbReference type="Proteomes" id="UP000015101"/>
    </source>
</evidence>
<evidence type="ECO:0000259" key="4">
    <source>
        <dbReference type="PROSITE" id="PS50835"/>
    </source>
</evidence>
<protein>
    <recommendedName>
        <fullName evidence="9">Ig-like domain-containing protein</fullName>
    </recommendedName>
</protein>
<evidence type="ECO:0000256" key="3">
    <source>
        <dbReference type="SAM" id="Phobius"/>
    </source>
</evidence>
<dbReference type="CTD" id="20207854"/>
<keyword evidence="3" id="KW-0812">Transmembrane</keyword>
<dbReference type="PANTHER" id="PTHR44170">
    <property type="entry name" value="PROTEIN SIDEKICK"/>
    <property type="match status" value="1"/>
</dbReference>
<dbReference type="PROSITE" id="PS50835">
    <property type="entry name" value="IG_LIKE"/>
    <property type="match status" value="1"/>
</dbReference>
<dbReference type="InterPro" id="IPR003599">
    <property type="entry name" value="Ig_sub"/>
</dbReference>
<dbReference type="PANTHER" id="PTHR44170:SF6">
    <property type="entry name" value="CONTACTIN"/>
    <property type="match status" value="1"/>
</dbReference>
<dbReference type="Pfam" id="PF13927">
    <property type="entry name" value="Ig_3"/>
    <property type="match status" value="1"/>
</dbReference>